<evidence type="ECO:0000256" key="7">
    <source>
        <dbReference type="ARBA" id="ARBA00022927"/>
    </source>
</evidence>
<dbReference type="InterPro" id="IPR043129">
    <property type="entry name" value="ATPase_NBD"/>
</dbReference>
<evidence type="ECO:0000256" key="3">
    <source>
        <dbReference type="ARBA" id="ARBA00022448"/>
    </source>
</evidence>
<name>A0ABP7MG54_9GAMM</name>
<dbReference type="InterPro" id="IPR024230">
    <property type="entry name" value="GspL_cyto_dom"/>
</dbReference>
<feature type="domain" description="GspL cytoplasmic actin-ATPase-like" evidence="12">
    <location>
        <begin position="33"/>
        <end position="187"/>
    </location>
</feature>
<dbReference type="InterPro" id="IPR007812">
    <property type="entry name" value="T2SS_protein-GspL"/>
</dbReference>
<keyword evidence="15" id="KW-1185">Reference proteome</keyword>
<keyword evidence="7 10" id="KW-0653">Protein transport</keyword>
<dbReference type="Gene3D" id="3.30.420.380">
    <property type="match status" value="1"/>
</dbReference>
<dbReference type="PIRSF" id="PIRSF015761">
    <property type="entry name" value="Protein_L"/>
    <property type="match status" value="1"/>
</dbReference>
<evidence type="ECO:0000259" key="13">
    <source>
        <dbReference type="Pfam" id="PF12693"/>
    </source>
</evidence>
<evidence type="ECO:0000259" key="12">
    <source>
        <dbReference type="Pfam" id="PF05134"/>
    </source>
</evidence>
<dbReference type="SUPFAM" id="SSF53067">
    <property type="entry name" value="Actin-like ATPase domain"/>
    <property type="match status" value="1"/>
</dbReference>
<protein>
    <recommendedName>
        <fullName evidence="10">Type II secretion system protein L</fullName>
        <shortName evidence="10">T2SS protein L</shortName>
    </recommendedName>
</protein>
<dbReference type="Pfam" id="PF05134">
    <property type="entry name" value="T2SSL"/>
    <property type="match status" value="1"/>
</dbReference>
<evidence type="ECO:0000256" key="2">
    <source>
        <dbReference type="ARBA" id="ARBA00005318"/>
    </source>
</evidence>
<dbReference type="Pfam" id="PF12693">
    <property type="entry name" value="GspL_C"/>
    <property type="match status" value="1"/>
</dbReference>
<evidence type="ECO:0000256" key="9">
    <source>
        <dbReference type="ARBA" id="ARBA00023136"/>
    </source>
</evidence>
<accession>A0ABP7MG54</accession>
<keyword evidence="6 11" id="KW-0812">Transmembrane</keyword>
<keyword evidence="4" id="KW-1003">Cell membrane</keyword>
<evidence type="ECO:0000256" key="8">
    <source>
        <dbReference type="ARBA" id="ARBA00022989"/>
    </source>
</evidence>
<comment type="caution">
    <text evidence="14">The sequence shown here is derived from an EMBL/GenBank/DDBJ whole genome shotgun (WGS) entry which is preliminary data.</text>
</comment>
<keyword evidence="5" id="KW-0997">Cell inner membrane</keyword>
<evidence type="ECO:0000256" key="5">
    <source>
        <dbReference type="ARBA" id="ARBA00022519"/>
    </source>
</evidence>
<comment type="similarity">
    <text evidence="2 10">Belongs to the GSP L family.</text>
</comment>
<sequence>MKEKGFLFLPNNIQELTQDEFGGEPQLSFVRWSDVTRSIQNQLDSVSVDELKEHLIQFPVENLIAVLPPSSVSMLSVEAPTKKARQLKQAMPFLVEELSIQEPDQVLLVSDYKIHNNKVNVTTVDKSLLTGVLSFLQTHDLDVSEVFSIEQLLPVLNQQLLIILDGSNCYISSEYQKPICVPTLQLSWALKKIIQSDDKTATLNVKLVLTKACDKEYSVVQEEIEQSLPGSEPVEFYPERVDSIESYLAALAGAAANDSAILQNLLVGEFKPQKKNNTYVSVFVPTIVFAVMVLCFQLSLSLYNGWQYQQKAQQLQADIYSTVKKAIPGARIEKLRGDKALRSRIKQALSSGSQESSSLAIEKVTGDIISALTSFKSDRPYVQRLSYRSNTGETQLELHANSFAQVDQLKNALDKTGYLVTVGSVTNDNGLFKGRITLQAKEG</sequence>
<comment type="function">
    <text evidence="10">Inner membrane component of the type II secretion system required for the energy-dependent secretion of extracellular factors such as proteases and toxins from the periplasm.</text>
</comment>
<keyword evidence="8 11" id="KW-1133">Transmembrane helix</keyword>
<evidence type="ECO:0000256" key="6">
    <source>
        <dbReference type="ARBA" id="ARBA00022692"/>
    </source>
</evidence>
<evidence type="ECO:0000256" key="11">
    <source>
        <dbReference type="SAM" id="Phobius"/>
    </source>
</evidence>
<evidence type="ECO:0000256" key="1">
    <source>
        <dbReference type="ARBA" id="ARBA00004377"/>
    </source>
</evidence>
<dbReference type="EMBL" id="BAABBN010000004">
    <property type="protein sequence ID" value="GAA3920172.1"/>
    <property type="molecule type" value="Genomic_DNA"/>
</dbReference>
<dbReference type="Proteomes" id="UP001501565">
    <property type="component" value="Unassembled WGS sequence"/>
</dbReference>
<organism evidence="14 15">
    <name type="scientific">Litoribacillus peritrichatus</name>
    <dbReference type="NCBI Taxonomy" id="718191"/>
    <lineage>
        <taxon>Bacteria</taxon>
        <taxon>Pseudomonadati</taxon>
        <taxon>Pseudomonadota</taxon>
        <taxon>Gammaproteobacteria</taxon>
        <taxon>Oceanospirillales</taxon>
        <taxon>Oceanospirillaceae</taxon>
        <taxon>Litoribacillus</taxon>
    </lineage>
</organism>
<dbReference type="NCBIfam" id="TIGR01709">
    <property type="entry name" value="typeII_sec_gspL"/>
    <property type="match status" value="1"/>
</dbReference>
<evidence type="ECO:0000256" key="4">
    <source>
        <dbReference type="ARBA" id="ARBA00022475"/>
    </source>
</evidence>
<keyword evidence="3 10" id="KW-0813">Transport</keyword>
<feature type="transmembrane region" description="Helical" evidence="11">
    <location>
        <begin position="279"/>
        <end position="303"/>
    </location>
</feature>
<evidence type="ECO:0000313" key="15">
    <source>
        <dbReference type="Proteomes" id="UP001501565"/>
    </source>
</evidence>
<comment type="subcellular location">
    <subcellularLocation>
        <location evidence="1">Cell inner membrane</location>
        <topology evidence="1">Single-pass membrane protein</topology>
    </subcellularLocation>
</comment>
<reference evidence="15" key="1">
    <citation type="journal article" date="2019" name="Int. J. Syst. Evol. Microbiol.">
        <title>The Global Catalogue of Microorganisms (GCM) 10K type strain sequencing project: providing services to taxonomists for standard genome sequencing and annotation.</title>
        <authorList>
            <consortium name="The Broad Institute Genomics Platform"/>
            <consortium name="The Broad Institute Genome Sequencing Center for Infectious Disease"/>
            <person name="Wu L."/>
            <person name="Ma J."/>
        </authorList>
    </citation>
    <scope>NUCLEOTIDE SEQUENCE [LARGE SCALE GENOMIC DNA]</scope>
    <source>
        <strain evidence="15">JCM 17551</strain>
    </source>
</reference>
<feature type="domain" description="GspL periplasmic" evidence="13">
    <location>
        <begin position="287"/>
        <end position="441"/>
    </location>
</feature>
<proteinExistence type="inferred from homology"/>
<evidence type="ECO:0000256" key="10">
    <source>
        <dbReference type="PIRNR" id="PIRNR015761"/>
    </source>
</evidence>
<evidence type="ECO:0000313" key="14">
    <source>
        <dbReference type="EMBL" id="GAA3920172.1"/>
    </source>
</evidence>
<dbReference type="RefSeq" id="WP_344797016.1">
    <property type="nucleotide sequence ID" value="NZ_BAABBN010000004.1"/>
</dbReference>
<gene>
    <name evidence="14" type="ORF">GCM10022277_14670</name>
</gene>
<dbReference type="InterPro" id="IPR025691">
    <property type="entry name" value="GspL_pp_dom"/>
</dbReference>
<dbReference type="Gene3D" id="3.30.1360.100">
    <property type="entry name" value="General secretion pathway protein M, EpsM"/>
    <property type="match status" value="1"/>
</dbReference>
<keyword evidence="9 11" id="KW-0472">Membrane</keyword>